<protein>
    <submittedName>
        <fullName evidence="1">Uncharacterized protein</fullName>
    </submittedName>
</protein>
<reference evidence="1" key="1">
    <citation type="journal article" date="2014" name="Front. Microbiol.">
        <title>High frequency of phylogenetically diverse reductive dehalogenase-homologous genes in deep subseafloor sedimentary metagenomes.</title>
        <authorList>
            <person name="Kawai M."/>
            <person name="Futagami T."/>
            <person name="Toyoda A."/>
            <person name="Takaki Y."/>
            <person name="Nishi S."/>
            <person name="Hori S."/>
            <person name="Arai W."/>
            <person name="Tsubouchi T."/>
            <person name="Morono Y."/>
            <person name="Uchiyama I."/>
            <person name="Ito T."/>
            <person name="Fujiyama A."/>
            <person name="Inagaki F."/>
            <person name="Takami H."/>
        </authorList>
    </citation>
    <scope>NUCLEOTIDE SEQUENCE</scope>
    <source>
        <strain evidence="1">Expedition CK06-06</strain>
    </source>
</reference>
<dbReference type="AlphaFoldDB" id="X1GMY8"/>
<proteinExistence type="predicted"/>
<organism evidence="1">
    <name type="scientific">marine sediment metagenome</name>
    <dbReference type="NCBI Taxonomy" id="412755"/>
    <lineage>
        <taxon>unclassified sequences</taxon>
        <taxon>metagenomes</taxon>
        <taxon>ecological metagenomes</taxon>
    </lineage>
</organism>
<gene>
    <name evidence="1" type="ORF">S03H2_17864</name>
</gene>
<comment type="caution">
    <text evidence="1">The sequence shown here is derived from an EMBL/GenBank/DDBJ whole genome shotgun (WGS) entry which is preliminary data.</text>
</comment>
<sequence>MESVSDIQSMIKNPNYYWIVFTVKPDIVVGCQGIRLDFENKIGNIFGFAFRKEFQQKVDISTASIASVVSPMHKFKNQIFTWFAEVRSSFSSVQYIAKLTGLSPVGFLPNKDIFFNQPESEILFITYNQKILNELRSSQKPQIITPAIFCYFYAFQKYDLGLPVIKNDNILEVELDPNKLENNRKLISRRIERDKFGSELITISIKGTNNYFQFLHYKNIQIVEKVDYKVSTLEDLYVLLEEIKSIIIEFKLRYME</sequence>
<feature type="non-terminal residue" evidence="1">
    <location>
        <position position="256"/>
    </location>
</feature>
<accession>X1GMY8</accession>
<dbReference type="EMBL" id="BARU01009240">
    <property type="protein sequence ID" value="GAH34378.1"/>
    <property type="molecule type" value="Genomic_DNA"/>
</dbReference>
<name>X1GMY8_9ZZZZ</name>
<evidence type="ECO:0000313" key="1">
    <source>
        <dbReference type="EMBL" id="GAH34378.1"/>
    </source>
</evidence>